<dbReference type="Proteomes" id="UP001163046">
    <property type="component" value="Unassembled WGS sequence"/>
</dbReference>
<keyword evidence="2" id="KW-1185">Reference proteome</keyword>
<comment type="caution">
    <text evidence="1">The sequence shown here is derived from an EMBL/GenBank/DDBJ whole genome shotgun (WGS) entry which is preliminary data.</text>
</comment>
<protein>
    <submittedName>
        <fullName evidence="1">Uncharacterized protein</fullName>
    </submittedName>
</protein>
<organism evidence="1 2">
    <name type="scientific">Desmophyllum pertusum</name>
    <dbReference type="NCBI Taxonomy" id="174260"/>
    <lineage>
        <taxon>Eukaryota</taxon>
        <taxon>Metazoa</taxon>
        <taxon>Cnidaria</taxon>
        <taxon>Anthozoa</taxon>
        <taxon>Hexacorallia</taxon>
        <taxon>Scleractinia</taxon>
        <taxon>Caryophylliina</taxon>
        <taxon>Caryophylliidae</taxon>
        <taxon>Desmophyllum</taxon>
    </lineage>
</organism>
<accession>A0A9X0D4F4</accession>
<reference evidence="1" key="1">
    <citation type="submission" date="2023-01" db="EMBL/GenBank/DDBJ databases">
        <title>Genome assembly of the deep-sea coral Lophelia pertusa.</title>
        <authorList>
            <person name="Herrera S."/>
            <person name="Cordes E."/>
        </authorList>
    </citation>
    <scope>NUCLEOTIDE SEQUENCE</scope>
    <source>
        <strain evidence="1">USNM1676648</strain>
        <tissue evidence="1">Polyp</tissue>
    </source>
</reference>
<evidence type="ECO:0000313" key="2">
    <source>
        <dbReference type="Proteomes" id="UP001163046"/>
    </source>
</evidence>
<proteinExistence type="predicted"/>
<name>A0A9X0D4F4_9CNID</name>
<dbReference type="OrthoDB" id="5985095at2759"/>
<evidence type="ECO:0000313" key="1">
    <source>
        <dbReference type="EMBL" id="KAJ7386952.1"/>
    </source>
</evidence>
<dbReference type="EMBL" id="MU825874">
    <property type="protein sequence ID" value="KAJ7386952.1"/>
    <property type="molecule type" value="Genomic_DNA"/>
</dbReference>
<gene>
    <name evidence="1" type="ORF">OS493_003910</name>
</gene>
<dbReference type="SUPFAM" id="SSF55961">
    <property type="entry name" value="Bet v1-like"/>
    <property type="match status" value="1"/>
</dbReference>
<sequence>MAVKIIFWSCLVAILGYFAYQELTVVTDSISLQTVIPAKRSDVFRVLLNPEFVPLKFQPLCVSISNITTSQEQDGPKTFQFIMQERISFLGFHQISKVITFQVNVTVIQENAEIHNSMNPVGGIIQVRHTWKMTDSKSNGGEDETLLEDHFEFTTRCLLARFVKRTALGVHTDMLKSIRKHFIETSKKHNDDTSA</sequence>
<dbReference type="AlphaFoldDB" id="A0A9X0D4F4"/>